<dbReference type="SUPFAM" id="SSF51971">
    <property type="entry name" value="Nucleotide-binding domain"/>
    <property type="match status" value="1"/>
</dbReference>
<gene>
    <name evidence="8" type="ORF">OGAPHI_001371</name>
</gene>
<protein>
    <recommendedName>
        <fullName evidence="7">FAD dependent oxidoreductase domain-containing protein</fullName>
    </recommendedName>
</protein>
<dbReference type="PIRSF" id="PIRSF000189">
    <property type="entry name" value="D-aa_oxidase"/>
    <property type="match status" value="1"/>
</dbReference>
<evidence type="ECO:0000256" key="4">
    <source>
        <dbReference type="ARBA" id="ARBA00022827"/>
    </source>
</evidence>
<feature type="domain" description="FAD dependent oxidoreductase" evidence="7">
    <location>
        <begin position="2"/>
        <end position="313"/>
    </location>
</feature>
<comment type="cofactor">
    <cofactor evidence="1 6">
        <name>FAD</name>
        <dbReference type="ChEBI" id="CHEBI:57692"/>
    </cofactor>
</comment>
<dbReference type="EMBL" id="JAEUBE010000137">
    <property type="protein sequence ID" value="KAH3669250.1"/>
    <property type="molecule type" value="Genomic_DNA"/>
</dbReference>
<reference evidence="8" key="2">
    <citation type="submission" date="2021-01" db="EMBL/GenBank/DDBJ databases">
        <authorList>
            <person name="Schikora-Tamarit M.A."/>
        </authorList>
    </citation>
    <scope>NUCLEOTIDE SEQUENCE</scope>
    <source>
        <strain evidence="8">CBS6075</strain>
    </source>
</reference>
<accession>A0A9P8PCV0</accession>
<dbReference type="InterPro" id="IPR006076">
    <property type="entry name" value="FAD-dep_OxRdtase"/>
</dbReference>
<dbReference type="OrthoDB" id="409956at2759"/>
<dbReference type="PROSITE" id="PS00677">
    <property type="entry name" value="DAO"/>
    <property type="match status" value="1"/>
</dbReference>
<feature type="binding site" evidence="6">
    <location>
        <position position="210"/>
    </location>
    <ligand>
        <name>D-dopa</name>
        <dbReference type="ChEBI" id="CHEBI:149689"/>
    </ligand>
</feature>
<keyword evidence="4 6" id="KW-0274">FAD</keyword>
<evidence type="ECO:0000313" key="8">
    <source>
        <dbReference type="EMBL" id="KAH3669250.1"/>
    </source>
</evidence>
<evidence type="ECO:0000256" key="5">
    <source>
        <dbReference type="ARBA" id="ARBA00023002"/>
    </source>
</evidence>
<reference evidence="8" key="1">
    <citation type="journal article" date="2021" name="Open Biol.">
        <title>Shared evolutionary footprints suggest mitochondrial oxidative damage underlies multiple complex I losses in fungi.</title>
        <authorList>
            <person name="Schikora-Tamarit M.A."/>
            <person name="Marcet-Houben M."/>
            <person name="Nosek J."/>
            <person name="Gabaldon T."/>
        </authorList>
    </citation>
    <scope>NUCLEOTIDE SEQUENCE</scope>
    <source>
        <strain evidence="8">CBS6075</strain>
    </source>
</reference>
<dbReference type="Proteomes" id="UP000769157">
    <property type="component" value="Unassembled WGS sequence"/>
</dbReference>
<evidence type="ECO:0000259" key="7">
    <source>
        <dbReference type="Pfam" id="PF01266"/>
    </source>
</evidence>
<feature type="binding site" evidence="6">
    <location>
        <position position="269"/>
    </location>
    <ligand>
        <name>D-dopa</name>
        <dbReference type="ChEBI" id="CHEBI:149689"/>
    </ligand>
</feature>
<dbReference type="InterPro" id="IPR023209">
    <property type="entry name" value="DAO"/>
</dbReference>
<proteinExistence type="inferred from homology"/>
<sequence length="323" mass="35233">MTTALELVQQGHQVEIVARHLPGDIDIEYTSPFAGANWSSFAGPNDLEMQEWDKIGYRKLLELADNVPAASVVRRTYQMLNVKSEPWFKDFVEDYKILTDLPKGIEFGYEYTSVVISVPIYLHFLLQKLISSGVVIHRANLKHIKDAATHFTGGQVDVTVNCSGLLASKLGGVEDKNVFPIKGQVILSRNSCPTMISVAVPGAAKGESLYIFPRKEGGTLIGGSFWPNDWSPKVDKKLFKRTVARAKKYCPELFANGELDVVSVGCGLRPGRKGGARIEKETIPGVGKVVHNYGAAGAGYQNSHGMARKAAALVASSLRESKL</sequence>
<evidence type="ECO:0000313" key="9">
    <source>
        <dbReference type="Proteomes" id="UP000769157"/>
    </source>
</evidence>
<keyword evidence="3" id="KW-0285">Flavoprotein</keyword>
<dbReference type="AlphaFoldDB" id="A0A9P8PCV0"/>
<keyword evidence="5" id="KW-0560">Oxidoreductase</keyword>
<comment type="caution">
    <text evidence="8">The sequence shown here is derived from an EMBL/GenBank/DDBJ whole genome shotgun (WGS) entry which is preliminary data.</text>
</comment>
<evidence type="ECO:0000256" key="1">
    <source>
        <dbReference type="ARBA" id="ARBA00001974"/>
    </source>
</evidence>
<dbReference type="Gene3D" id="3.30.9.10">
    <property type="entry name" value="D-Amino Acid Oxidase, subunit A, domain 2"/>
    <property type="match status" value="1"/>
</dbReference>
<feature type="binding site" evidence="6">
    <location>
        <begin position="30"/>
        <end position="31"/>
    </location>
    <ligand>
        <name>FAD</name>
        <dbReference type="ChEBI" id="CHEBI:57692"/>
    </ligand>
</feature>
<feature type="binding site" evidence="6">
    <location>
        <position position="297"/>
    </location>
    <ligand>
        <name>D-dopa</name>
        <dbReference type="ChEBI" id="CHEBI:149689"/>
    </ligand>
</feature>
<dbReference type="GO" id="GO:0071949">
    <property type="term" value="F:FAD binding"/>
    <property type="evidence" value="ECO:0007669"/>
    <property type="project" value="InterPro"/>
</dbReference>
<keyword evidence="9" id="KW-1185">Reference proteome</keyword>
<evidence type="ECO:0000256" key="6">
    <source>
        <dbReference type="PIRSR" id="PIRSR000189-1"/>
    </source>
</evidence>
<dbReference type="RefSeq" id="XP_046063513.1">
    <property type="nucleotide sequence ID" value="XM_046202125.1"/>
</dbReference>
<comment type="similarity">
    <text evidence="2">Belongs to the DAMOX/DASOX family.</text>
</comment>
<dbReference type="PANTHER" id="PTHR11530">
    <property type="entry name" value="D-AMINO ACID OXIDASE"/>
    <property type="match status" value="1"/>
</dbReference>
<dbReference type="Gene3D" id="3.40.50.720">
    <property type="entry name" value="NAD(P)-binding Rossmann-like Domain"/>
    <property type="match status" value="1"/>
</dbReference>
<dbReference type="Pfam" id="PF01266">
    <property type="entry name" value="DAO"/>
    <property type="match status" value="1"/>
</dbReference>
<dbReference type="PANTHER" id="PTHR11530:SF16">
    <property type="entry name" value="D-AMINO ACID OXIDASE (AFU_ORTHOLOGUE AFUA_5G11290)"/>
    <property type="match status" value="1"/>
</dbReference>
<dbReference type="InterPro" id="IPR006181">
    <property type="entry name" value="D-amino_acid_oxidase_CS"/>
</dbReference>
<name>A0A9P8PCV0_9ASCO</name>
<evidence type="ECO:0000256" key="2">
    <source>
        <dbReference type="ARBA" id="ARBA00006730"/>
    </source>
</evidence>
<organism evidence="8 9">
    <name type="scientific">Ogataea philodendri</name>
    <dbReference type="NCBI Taxonomy" id="1378263"/>
    <lineage>
        <taxon>Eukaryota</taxon>
        <taxon>Fungi</taxon>
        <taxon>Dikarya</taxon>
        <taxon>Ascomycota</taxon>
        <taxon>Saccharomycotina</taxon>
        <taxon>Pichiomycetes</taxon>
        <taxon>Pichiales</taxon>
        <taxon>Pichiaceae</taxon>
        <taxon>Ogataea</taxon>
    </lineage>
</organism>
<dbReference type="SUPFAM" id="SSF54373">
    <property type="entry name" value="FAD-linked reductases, C-terminal domain"/>
    <property type="match status" value="1"/>
</dbReference>
<dbReference type="GO" id="GO:0005737">
    <property type="term" value="C:cytoplasm"/>
    <property type="evidence" value="ECO:0007669"/>
    <property type="project" value="TreeGrafter"/>
</dbReference>
<dbReference type="GO" id="GO:0019478">
    <property type="term" value="P:D-amino acid catabolic process"/>
    <property type="evidence" value="ECO:0007669"/>
    <property type="project" value="TreeGrafter"/>
</dbReference>
<evidence type="ECO:0000256" key="3">
    <source>
        <dbReference type="ARBA" id="ARBA00022630"/>
    </source>
</evidence>
<dbReference type="GO" id="GO:0003884">
    <property type="term" value="F:D-amino-acid oxidase activity"/>
    <property type="evidence" value="ECO:0007669"/>
    <property type="project" value="InterPro"/>
</dbReference>
<dbReference type="GeneID" id="70233339"/>